<keyword evidence="2" id="KW-1185">Reference proteome</keyword>
<gene>
    <name evidence="1" type="ORF">L6164_004504</name>
</gene>
<accession>A0ACB9Q4R7</accession>
<reference evidence="1 2" key="1">
    <citation type="journal article" date="2022" name="DNA Res.">
        <title>Chromosomal-level genome assembly of the orchid tree Bauhinia variegata (Leguminosae; Cercidoideae) supports the allotetraploid origin hypothesis of Bauhinia.</title>
        <authorList>
            <person name="Zhong Y."/>
            <person name="Chen Y."/>
            <person name="Zheng D."/>
            <person name="Pang J."/>
            <person name="Liu Y."/>
            <person name="Luo S."/>
            <person name="Meng S."/>
            <person name="Qian L."/>
            <person name="Wei D."/>
            <person name="Dai S."/>
            <person name="Zhou R."/>
        </authorList>
    </citation>
    <scope>NUCLEOTIDE SEQUENCE [LARGE SCALE GENOMIC DNA]</scope>
    <source>
        <strain evidence="1">BV-YZ2020</strain>
    </source>
</reference>
<name>A0ACB9Q4R7_BAUVA</name>
<dbReference type="EMBL" id="CM039427">
    <property type="protein sequence ID" value="KAI4355761.1"/>
    <property type="molecule type" value="Genomic_DNA"/>
</dbReference>
<dbReference type="Proteomes" id="UP000828941">
    <property type="component" value="Chromosome 2"/>
</dbReference>
<proteinExistence type="predicted"/>
<sequence length="147" mass="16256">MAVSATHIAVCNLRLSEIHHLQHQRRFKLNPSKKLLGITRFVLGNPFGLRTRKLDGCFIVRALDPQRTKEAEESSSIDKNTSASTFQEDLEYASKLVGGSVVGAAAIKYGSALFPEITRPNILLALIMIFIPVLVVVLLLIKESRSE</sequence>
<evidence type="ECO:0000313" key="1">
    <source>
        <dbReference type="EMBL" id="KAI4355761.1"/>
    </source>
</evidence>
<organism evidence="1 2">
    <name type="scientific">Bauhinia variegata</name>
    <name type="common">Purple orchid tree</name>
    <name type="synonym">Phanera variegata</name>
    <dbReference type="NCBI Taxonomy" id="167791"/>
    <lineage>
        <taxon>Eukaryota</taxon>
        <taxon>Viridiplantae</taxon>
        <taxon>Streptophyta</taxon>
        <taxon>Embryophyta</taxon>
        <taxon>Tracheophyta</taxon>
        <taxon>Spermatophyta</taxon>
        <taxon>Magnoliopsida</taxon>
        <taxon>eudicotyledons</taxon>
        <taxon>Gunneridae</taxon>
        <taxon>Pentapetalae</taxon>
        <taxon>rosids</taxon>
        <taxon>fabids</taxon>
        <taxon>Fabales</taxon>
        <taxon>Fabaceae</taxon>
        <taxon>Cercidoideae</taxon>
        <taxon>Cercideae</taxon>
        <taxon>Bauhiniinae</taxon>
        <taxon>Bauhinia</taxon>
    </lineage>
</organism>
<evidence type="ECO:0000313" key="2">
    <source>
        <dbReference type="Proteomes" id="UP000828941"/>
    </source>
</evidence>
<comment type="caution">
    <text evidence="1">The sequence shown here is derived from an EMBL/GenBank/DDBJ whole genome shotgun (WGS) entry which is preliminary data.</text>
</comment>
<protein>
    <submittedName>
        <fullName evidence="1">Uncharacterized protein</fullName>
    </submittedName>
</protein>